<dbReference type="Proteomes" id="UP000002320">
    <property type="component" value="Unassembled WGS sequence"/>
</dbReference>
<dbReference type="AlphaFoldDB" id="B0XLB6"/>
<reference evidence="1" key="1">
    <citation type="submission" date="2007-03" db="EMBL/GenBank/DDBJ databases">
        <title>Annotation of Culex pipiens quinquefasciatus.</title>
        <authorList>
            <consortium name="The Broad Institute Genome Sequencing Platform"/>
            <person name="Atkinson P.W."/>
            <person name="Hemingway J."/>
            <person name="Christensen B.M."/>
            <person name="Higgs S."/>
            <person name="Kodira C."/>
            <person name="Hannick L."/>
            <person name="Megy K."/>
            <person name="O'Leary S."/>
            <person name="Pearson M."/>
            <person name="Haas B.J."/>
            <person name="Mauceli E."/>
            <person name="Wortman J.R."/>
            <person name="Lee N.H."/>
            <person name="Guigo R."/>
            <person name="Stanke M."/>
            <person name="Alvarado L."/>
            <person name="Amedeo P."/>
            <person name="Antoine C.H."/>
            <person name="Arensburger P."/>
            <person name="Bidwell S.L."/>
            <person name="Crawford M."/>
            <person name="Camaro F."/>
            <person name="Devon K."/>
            <person name="Engels R."/>
            <person name="Hammond M."/>
            <person name="Howarth C."/>
            <person name="Koehrsen M."/>
            <person name="Lawson D."/>
            <person name="Montgomery P."/>
            <person name="Nene V."/>
            <person name="Nusbaum C."/>
            <person name="Puiu D."/>
            <person name="Romero-Severson J."/>
            <person name="Severson D.W."/>
            <person name="Shumway M."/>
            <person name="Sisk P."/>
            <person name="Stolte C."/>
            <person name="Zeng Q."/>
            <person name="Eisenstadt E."/>
            <person name="Fraser-Liggett C."/>
            <person name="Strausberg R."/>
            <person name="Galagan J."/>
            <person name="Birren B."/>
            <person name="Collins F.H."/>
        </authorList>
    </citation>
    <scope>NUCLEOTIDE SEQUENCE [LARGE SCALE GENOMIC DNA]</scope>
    <source>
        <strain evidence="1">JHB</strain>
    </source>
</reference>
<dbReference type="EnsemblMetazoa" id="CPIJ020247-RA">
    <property type="protein sequence ID" value="CPIJ020247-PA"/>
    <property type="gene ID" value="CPIJ020247"/>
</dbReference>
<dbReference type="KEGG" id="cqu:CpipJ_CPIJ020247"/>
<evidence type="ECO:0000313" key="2">
    <source>
        <dbReference type="EnsemblMetazoa" id="CPIJ020247-PA"/>
    </source>
</evidence>
<accession>B0XLB6</accession>
<evidence type="ECO:0000313" key="1">
    <source>
        <dbReference type="EMBL" id="EDS33813.1"/>
    </source>
</evidence>
<dbReference type="EMBL" id="DS234397">
    <property type="protein sequence ID" value="EDS33813.1"/>
    <property type="molecule type" value="Genomic_DNA"/>
</dbReference>
<dbReference type="VEuPathDB" id="VectorBase:CPIJ020247"/>
<feature type="non-terminal residue" evidence="1">
    <location>
        <position position="1"/>
    </location>
</feature>
<sequence>ERQARRRPCFIWSVGKYEDEENVLKTHGTERAEIEEMLAKKQRRNRVTED</sequence>
<reference evidence="2" key="2">
    <citation type="submission" date="2021-02" db="UniProtKB">
        <authorList>
            <consortium name="EnsemblMetazoa"/>
        </authorList>
    </citation>
    <scope>IDENTIFICATION</scope>
    <source>
        <strain evidence="2">JHB</strain>
    </source>
</reference>
<name>B0XLB6_CULQU</name>
<organism>
    <name type="scientific">Culex quinquefasciatus</name>
    <name type="common">Southern house mosquito</name>
    <name type="synonym">Culex pungens</name>
    <dbReference type="NCBI Taxonomy" id="7176"/>
    <lineage>
        <taxon>Eukaryota</taxon>
        <taxon>Metazoa</taxon>
        <taxon>Ecdysozoa</taxon>
        <taxon>Arthropoda</taxon>
        <taxon>Hexapoda</taxon>
        <taxon>Insecta</taxon>
        <taxon>Pterygota</taxon>
        <taxon>Neoptera</taxon>
        <taxon>Endopterygota</taxon>
        <taxon>Diptera</taxon>
        <taxon>Nematocera</taxon>
        <taxon>Culicoidea</taxon>
        <taxon>Culicidae</taxon>
        <taxon>Culicinae</taxon>
        <taxon>Culicini</taxon>
        <taxon>Culex</taxon>
        <taxon>Culex</taxon>
    </lineage>
</organism>
<protein>
    <submittedName>
        <fullName evidence="1 2">Pre-mRNA splicing factor prp17</fullName>
    </submittedName>
</protein>
<keyword evidence="3" id="KW-1185">Reference proteome</keyword>
<gene>
    <name evidence="2" type="primary">6054540</name>
    <name evidence="1" type="ORF">CpipJ_CPIJ020247</name>
</gene>
<dbReference type="HOGENOM" id="CLU_3130153_0_0_1"/>
<proteinExistence type="predicted"/>
<evidence type="ECO:0000313" key="3">
    <source>
        <dbReference type="Proteomes" id="UP000002320"/>
    </source>
</evidence>